<reference evidence="2" key="1">
    <citation type="submission" date="2019-11" db="EMBL/GenBank/DDBJ databases">
        <title>The complete genome sequence of Saccharopolyspora sp. E2A.</title>
        <authorList>
            <person name="Zhang G."/>
        </authorList>
    </citation>
    <scope>NUCLEOTIDE SEQUENCE [LARGE SCALE GENOMIC DNA]</scope>
    <source>
        <strain evidence="2">E2A</strain>
    </source>
</reference>
<dbReference type="AlphaFoldDB" id="A0A5Q3Q7F8"/>
<proteinExistence type="predicted"/>
<name>A0A5Q3Q7F8_9PSEU</name>
<sequence>MGQVPHLSNLIHSPPVERDLLASLLFQTGAVTSMNPARCQCLRRQRMVGRSAAGRIAVTRVEMITVGCRDVASRERVLRLSDALGGSGLSVLTPDGEFFVLDSSQTEDLYRELGKHRERATSEATA</sequence>
<dbReference type="RefSeq" id="WP_154076867.1">
    <property type="nucleotide sequence ID" value="NZ_CP045929.1"/>
</dbReference>
<keyword evidence="2" id="KW-1185">Reference proteome</keyword>
<gene>
    <name evidence="1" type="ORF">GIY23_12795</name>
</gene>
<dbReference type="KEGG" id="sace:GIY23_12795"/>
<evidence type="ECO:0000313" key="2">
    <source>
        <dbReference type="Proteomes" id="UP000371041"/>
    </source>
</evidence>
<protein>
    <submittedName>
        <fullName evidence="1">Uncharacterized protein</fullName>
    </submittedName>
</protein>
<organism evidence="1 2">
    <name type="scientific">Allosaccharopolyspora coralli</name>
    <dbReference type="NCBI Taxonomy" id="2665642"/>
    <lineage>
        <taxon>Bacteria</taxon>
        <taxon>Bacillati</taxon>
        <taxon>Actinomycetota</taxon>
        <taxon>Actinomycetes</taxon>
        <taxon>Pseudonocardiales</taxon>
        <taxon>Pseudonocardiaceae</taxon>
        <taxon>Allosaccharopolyspora</taxon>
    </lineage>
</organism>
<evidence type="ECO:0000313" key="1">
    <source>
        <dbReference type="EMBL" id="QGK70283.1"/>
    </source>
</evidence>
<dbReference type="EMBL" id="CP045929">
    <property type="protein sequence ID" value="QGK70283.1"/>
    <property type="molecule type" value="Genomic_DNA"/>
</dbReference>
<accession>A0A5Q3Q7F8</accession>
<dbReference type="Proteomes" id="UP000371041">
    <property type="component" value="Chromosome"/>
</dbReference>